<dbReference type="AlphaFoldDB" id="A0A0J0YUG7"/>
<dbReference type="PANTHER" id="PTHR43085:SF57">
    <property type="entry name" value="CARBOHYDRATE KINASE PFKB DOMAIN-CONTAINING PROTEIN"/>
    <property type="match status" value="1"/>
</dbReference>
<dbReference type="SUPFAM" id="SSF53613">
    <property type="entry name" value="Ribokinase-like"/>
    <property type="match status" value="1"/>
</dbReference>
<feature type="domain" description="Carbohydrate kinase PfkB" evidence="4">
    <location>
        <begin position="18"/>
        <end position="279"/>
    </location>
</feature>
<dbReference type="PATRIC" id="fig|1470200.3.peg.13"/>
<dbReference type="PROSITE" id="PS00583">
    <property type="entry name" value="PFKB_KINASES_1"/>
    <property type="match status" value="1"/>
</dbReference>
<dbReference type="STRING" id="1470200.PL75_00065"/>
<dbReference type="Proteomes" id="UP000036027">
    <property type="component" value="Unassembled WGS sequence"/>
</dbReference>
<name>A0A0J0YUG7_9NEIS</name>
<dbReference type="InterPro" id="IPR002173">
    <property type="entry name" value="Carboh/pur_kinase_PfkB_CS"/>
</dbReference>
<keyword evidence="6" id="KW-1185">Reference proteome</keyword>
<evidence type="ECO:0000256" key="1">
    <source>
        <dbReference type="ARBA" id="ARBA00010688"/>
    </source>
</evidence>
<sequence>MKITGFGEVLWDDFPDGKVLGGAPLNVAVRLRALGADAAIISRRGDDENGEEITRCIREKNVSTEWIQVDDIQATGLVKVMLDDKNSASYDIVYPCAWDRIQIEEAAIERVAESDAFIYGSLAVRDEVSLNTLDRLLKEAKYKIFDVNLRAPHYQTERVLNLMEQSDFIKLNDDELYELAEKLGSPYHSLEQNILFLAGLTNTESICVTLGNHGAVLYRYGEMYHYSGFRVKVADTVGAGDSFLAGLVFQLLKQVPPQEALTFACALGALVAARHGATPDIALQEIESFINPA</sequence>
<comment type="similarity">
    <text evidence="1">Belongs to the carbohydrate kinase PfkB family.</text>
</comment>
<gene>
    <name evidence="5" type="ORF">PL75_00065</name>
</gene>
<dbReference type="Gene3D" id="3.40.1190.20">
    <property type="match status" value="1"/>
</dbReference>
<dbReference type="CDD" id="cd01167">
    <property type="entry name" value="bac_FRK"/>
    <property type="match status" value="1"/>
</dbReference>
<keyword evidence="2" id="KW-0808">Transferase</keyword>
<evidence type="ECO:0000256" key="2">
    <source>
        <dbReference type="ARBA" id="ARBA00022679"/>
    </source>
</evidence>
<reference evidence="5 6" key="1">
    <citation type="submission" date="2014-11" db="EMBL/GenBank/DDBJ databases">
        <title>Genome of a novel goose pathogen.</title>
        <authorList>
            <person name="Hansen C.M."/>
            <person name="Hueffer K."/>
            <person name="Choi S.C."/>
        </authorList>
    </citation>
    <scope>NUCLEOTIDE SEQUENCE [LARGE SCALE GENOMIC DNA]</scope>
    <source>
        <strain evidence="5 6">KH1503</strain>
    </source>
</reference>
<organism evidence="5 6">
    <name type="scientific">Neisseria arctica</name>
    <dbReference type="NCBI Taxonomy" id="1470200"/>
    <lineage>
        <taxon>Bacteria</taxon>
        <taxon>Pseudomonadati</taxon>
        <taxon>Pseudomonadota</taxon>
        <taxon>Betaproteobacteria</taxon>
        <taxon>Neisseriales</taxon>
        <taxon>Neisseriaceae</taxon>
        <taxon>Neisseria</taxon>
    </lineage>
</organism>
<evidence type="ECO:0000313" key="5">
    <source>
        <dbReference type="EMBL" id="KLT73782.1"/>
    </source>
</evidence>
<dbReference type="PANTHER" id="PTHR43085">
    <property type="entry name" value="HEXOKINASE FAMILY MEMBER"/>
    <property type="match status" value="1"/>
</dbReference>
<dbReference type="OrthoDB" id="9779730at2"/>
<comment type="caution">
    <text evidence="5">The sequence shown here is derived from an EMBL/GenBank/DDBJ whole genome shotgun (WGS) entry which is preliminary data.</text>
</comment>
<dbReference type="InterPro" id="IPR050306">
    <property type="entry name" value="PfkB_Carbo_kinase"/>
</dbReference>
<dbReference type="EMBL" id="JTDO01000001">
    <property type="protein sequence ID" value="KLT73782.1"/>
    <property type="molecule type" value="Genomic_DNA"/>
</dbReference>
<protein>
    <submittedName>
        <fullName evidence="5">Carbohydrate kinase</fullName>
    </submittedName>
</protein>
<dbReference type="PROSITE" id="PS00584">
    <property type="entry name" value="PFKB_KINASES_2"/>
    <property type="match status" value="1"/>
</dbReference>
<dbReference type="GO" id="GO:0016301">
    <property type="term" value="F:kinase activity"/>
    <property type="evidence" value="ECO:0007669"/>
    <property type="project" value="UniProtKB-KW"/>
</dbReference>
<evidence type="ECO:0000256" key="3">
    <source>
        <dbReference type="ARBA" id="ARBA00022777"/>
    </source>
</evidence>
<evidence type="ECO:0000313" key="6">
    <source>
        <dbReference type="Proteomes" id="UP000036027"/>
    </source>
</evidence>
<dbReference type="RefSeq" id="WP_047759874.1">
    <property type="nucleotide sequence ID" value="NZ_CP091510.1"/>
</dbReference>
<proteinExistence type="inferred from homology"/>
<dbReference type="InterPro" id="IPR011611">
    <property type="entry name" value="PfkB_dom"/>
</dbReference>
<accession>A0A0J0YUG7</accession>
<dbReference type="InterPro" id="IPR029056">
    <property type="entry name" value="Ribokinase-like"/>
</dbReference>
<keyword evidence="3 5" id="KW-0418">Kinase</keyword>
<dbReference type="Pfam" id="PF00294">
    <property type="entry name" value="PfkB"/>
    <property type="match status" value="1"/>
</dbReference>
<evidence type="ECO:0000259" key="4">
    <source>
        <dbReference type="Pfam" id="PF00294"/>
    </source>
</evidence>